<dbReference type="InterPro" id="IPR003018">
    <property type="entry name" value="GAF"/>
</dbReference>
<dbReference type="InterPro" id="IPR029787">
    <property type="entry name" value="Nucleotide_cyclase"/>
</dbReference>
<accession>A0A2W4VVS9</accession>
<dbReference type="SMART" id="SM00304">
    <property type="entry name" value="HAMP"/>
    <property type="match status" value="1"/>
</dbReference>
<evidence type="ECO:0000256" key="7">
    <source>
        <dbReference type="RuleBase" id="RU000405"/>
    </source>
</evidence>
<comment type="similarity">
    <text evidence="7">Belongs to the adenylyl cyclase class-4/guanylyl cyclase family.</text>
</comment>
<comment type="caution">
    <text evidence="11">The sequence shown here is derived from an EMBL/GenBank/DDBJ whole genome shotgun (WGS) entry which is preliminary data.</text>
</comment>
<dbReference type="Pfam" id="PF00672">
    <property type="entry name" value="HAMP"/>
    <property type="match status" value="1"/>
</dbReference>
<dbReference type="PROSITE" id="PS50125">
    <property type="entry name" value="GUANYLATE_CYCLASE_2"/>
    <property type="match status" value="1"/>
</dbReference>
<dbReference type="EMBL" id="QBML01000040">
    <property type="protein sequence ID" value="PZO36486.1"/>
    <property type="molecule type" value="Genomic_DNA"/>
</dbReference>
<evidence type="ECO:0000259" key="10">
    <source>
        <dbReference type="PROSITE" id="PS50885"/>
    </source>
</evidence>
<dbReference type="GO" id="GO:0016020">
    <property type="term" value="C:membrane"/>
    <property type="evidence" value="ECO:0007669"/>
    <property type="project" value="UniProtKB-SubCell"/>
</dbReference>
<dbReference type="PANTHER" id="PTHR11920">
    <property type="entry name" value="GUANYLYL CYCLASE"/>
    <property type="match status" value="1"/>
</dbReference>
<proteinExistence type="inferred from homology"/>
<dbReference type="Pfam" id="PF00211">
    <property type="entry name" value="Guanylate_cyc"/>
    <property type="match status" value="1"/>
</dbReference>
<evidence type="ECO:0000256" key="4">
    <source>
        <dbReference type="ARBA" id="ARBA00022989"/>
    </source>
</evidence>
<protein>
    <recommendedName>
        <fullName evidence="13">Adenylate/guanylate cyclase domain-containing protein</fullName>
    </recommendedName>
</protein>
<evidence type="ECO:0000256" key="6">
    <source>
        <dbReference type="ARBA" id="ARBA00023239"/>
    </source>
</evidence>
<keyword evidence="4 8" id="KW-1133">Transmembrane helix</keyword>
<evidence type="ECO:0000313" key="11">
    <source>
        <dbReference type="EMBL" id="PZO36486.1"/>
    </source>
</evidence>
<dbReference type="PROSITE" id="PS50885">
    <property type="entry name" value="HAMP"/>
    <property type="match status" value="1"/>
</dbReference>
<dbReference type="SMART" id="SM00044">
    <property type="entry name" value="CYCc"/>
    <property type="match status" value="1"/>
</dbReference>
<evidence type="ECO:0000256" key="3">
    <source>
        <dbReference type="ARBA" id="ARBA00022741"/>
    </source>
</evidence>
<dbReference type="PANTHER" id="PTHR11920:SF335">
    <property type="entry name" value="GUANYLATE CYCLASE"/>
    <property type="match status" value="1"/>
</dbReference>
<evidence type="ECO:0000259" key="9">
    <source>
        <dbReference type="PROSITE" id="PS50125"/>
    </source>
</evidence>
<evidence type="ECO:0000256" key="8">
    <source>
        <dbReference type="SAM" id="Phobius"/>
    </source>
</evidence>
<keyword evidence="2 8" id="KW-0812">Transmembrane</keyword>
<evidence type="ECO:0000313" key="12">
    <source>
        <dbReference type="Proteomes" id="UP000249467"/>
    </source>
</evidence>
<name>A0A2W4VVS9_9CYAN</name>
<evidence type="ECO:0000256" key="2">
    <source>
        <dbReference type="ARBA" id="ARBA00022692"/>
    </source>
</evidence>
<keyword evidence="5 8" id="KW-0472">Membrane</keyword>
<evidence type="ECO:0008006" key="13">
    <source>
        <dbReference type="Google" id="ProtNLM"/>
    </source>
</evidence>
<dbReference type="GO" id="GO:0000166">
    <property type="term" value="F:nucleotide binding"/>
    <property type="evidence" value="ECO:0007669"/>
    <property type="project" value="UniProtKB-KW"/>
</dbReference>
<sequence>MFKIPNIIATPFKNVPLKVVLALPFVIEICLATGLIWGFTFYNGQQTVEMMAESLSGSIGDLISLELNNYLHRASQIKKSNADYIPTQISIFLRNLKISEKGRVFAIDRSGLVIGTSAPEQTFSVVNGKTQRLNILDSKDALSQSTAQYLLKRYGKFAMFQGNDHINTLLEGEDHFIRVQNWRDDYGLDWLIVIVVPVSQFTGSMHDRTQIAILLCYAVLAIAILLGMITARSITTPLLNLSEASKAITLGKTFTSVKVEGAGEIKILSESFNTMAEMIANSFLQLENLNQELEMRVQERTHELNASKADLQRTNFLLNRRESLLRKQQDILFSLTKDKSINQGDFIVAVQNITRTGSHALNVERVGIWLFDTAKTLLHCLDLYIKSTNTHTEADFLTSQEYPNFFAALRAKHSIAVEDIQEDEALQELIEPYFQPAGTVSLLVKAFETDGEVTGMIFFEHTEIEHLWLAEEHGFASSLADLLSLGMESQERRRAEENLRIEQMKSERLLLNVLPQEIVERLKLSQSKALANKISETYTSDILDPDPIFDGFSNGNGGAIVADTFDEVTVLFADIVRFTEYAASISASELVNRLNDIFSEFDRLVDLYDLEKIKTIGDSYMAVGGLPTPSKDHAEAIAEMALEMQASIKKFKRDDGSAFSLRIGIHTGQAIAGVIGTKKFIYDLWGDTVNVASRMESSGVDGCIQVTEVTYQLLKDKYQFETRREIEIKGKGKMTTYLLTGRLSIPHLQTIY</sequence>
<dbReference type="Gene3D" id="1.10.287.130">
    <property type="match status" value="1"/>
</dbReference>
<dbReference type="CDD" id="cd07302">
    <property type="entry name" value="CHD"/>
    <property type="match status" value="1"/>
</dbReference>
<dbReference type="SUPFAM" id="SSF158472">
    <property type="entry name" value="HAMP domain-like"/>
    <property type="match status" value="1"/>
</dbReference>
<feature type="domain" description="HAMP" evidence="10">
    <location>
        <begin position="232"/>
        <end position="284"/>
    </location>
</feature>
<dbReference type="Gene3D" id="3.30.70.1230">
    <property type="entry name" value="Nucleotide cyclase"/>
    <property type="match status" value="1"/>
</dbReference>
<evidence type="ECO:0000256" key="5">
    <source>
        <dbReference type="ARBA" id="ARBA00023136"/>
    </source>
</evidence>
<dbReference type="CDD" id="cd06225">
    <property type="entry name" value="HAMP"/>
    <property type="match status" value="1"/>
</dbReference>
<dbReference type="PROSITE" id="PS00452">
    <property type="entry name" value="GUANYLATE_CYCLASE_1"/>
    <property type="match status" value="1"/>
</dbReference>
<dbReference type="SMART" id="SM00065">
    <property type="entry name" value="GAF"/>
    <property type="match status" value="1"/>
</dbReference>
<evidence type="ECO:0000256" key="1">
    <source>
        <dbReference type="ARBA" id="ARBA00004370"/>
    </source>
</evidence>
<dbReference type="InterPro" id="IPR029016">
    <property type="entry name" value="GAF-like_dom_sf"/>
</dbReference>
<feature type="transmembrane region" description="Helical" evidence="8">
    <location>
        <begin position="20"/>
        <end position="42"/>
    </location>
</feature>
<feature type="transmembrane region" description="Helical" evidence="8">
    <location>
        <begin position="211"/>
        <end position="231"/>
    </location>
</feature>
<dbReference type="Proteomes" id="UP000249467">
    <property type="component" value="Unassembled WGS sequence"/>
</dbReference>
<dbReference type="InterPro" id="IPR018297">
    <property type="entry name" value="A/G_cyclase_CS"/>
</dbReference>
<dbReference type="Gene3D" id="3.30.450.40">
    <property type="match status" value="1"/>
</dbReference>
<dbReference type="Pfam" id="PF01590">
    <property type="entry name" value="GAF"/>
    <property type="match status" value="1"/>
</dbReference>
<feature type="domain" description="Guanylate cyclase" evidence="9">
    <location>
        <begin position="569"/>
        <end position="696"/>
    </location>
</feature>
<reference evidence="11 12" key="2">
    <citation type="submission" date="2018-06" db="EMBL/GenBank/DDBJ databases">
        <title>Metagenomic assembly of (sub)arctic Cyanobacteria and their associated microbiome from non-axenic cultures.</title>
        <authorList>
            <person name="Baurain D."/>
        </authorList>
    </citation>
    <scope>NUCLEOTIDE SEQUENCE [LARGE SCALE GENOMIC DNA]</scope>
    <source>
        <strain evidence="11">ULC066bin1</strain>
    </source>
</reference>
<keyword evidence="3" id="KW-0547">Nucleotide-binding</keyword>
<keyword evidence="6 7" id="KW-0456">Lyase</keyword>
<dbReference type="GO" id="GO:0009190">
    <property type="term" value="P:cyclic nucleotide biosynthetic process"/>
    <property type="evidence" value="ECO:0007669"/>
    <property type="project" value="InterPro"/>
</dbReference>
<dbReference type="GO" id="GO:0004016">
    <property type="term" value="F:adenylate cyclase activity"/>
    <property type="evidence" value="ECO:0007669"/>
    <property type="project" value="UniProtKB-ARBA"/>
</dbReference>
<dbReference type="InterPro" id="IPR003660">
    <property type="entry name" value="HAMP_dom"/>
</dbReference>
<dbReference type="InterPro" id="IPR050401">
    <property type="entry name" value="Cyclic_nucleotide_synthase"/>
</dbReference>
<comment type="subcellular location">
    <subcellularLocation>
        <location evidence="1">Membrane</location>
    </subcellularLocation>
</comment>
<dbReference type="Gene3D" id="3.30.450.20">
    <property type="entry name" value="PAS domain"/>
    <property type="match status" value="1"/>
</dbReference>
<gene>
    <name evidence="11" type="ORF">DCF19_21490</name>
</gene>
<dbReference type="InterPro" id="IPR001054">
    <property type="entry name" value="A/G_cyclase"/>
</dbReference>
<organism evidence="11 12">
    <name type="scientific">Pseudanabaena frigida</name>
    <dbReference type="NCBI Taxonomy" id="945775"/>
    <lineage>
        <taxon>Bacteria</taxon>
        <taxon>Bacillati</taxon>
        <taxon>Cyanobacteriota</taxon>
        <taxon>Cyanophyceae</taxon>
        <taxon>Pseudanabaenales</taxon>
        <taxon>Pseudanabaenaceae</taxon>
        <taxon>Pseudanabaena</taxon>
    </lineage>
</organism>
<dbReference type="SUPFAM" id="SSF55073">
    <property type="entry name" value="Nucleotide cyclase"/>
    <property type="match status" value="1"/>
</dbReference>
<reference evidence="11 12" key="1">
    <citation type="submission" date="2018-04" db="EMBL/GenBank/DDBJ databases">
        <authorList>
            <person name="Go L.Y."/>
            <person name="Mitchell J.A."/>
        </authorList>
    </citation>
    <scope>NUCLEOTIDE SEQUENCE [LARGE SCALE GENOMIC DNA]</scope>
    <source>
        <strain evidence="11">ULC066bin1</strain>
    </source>
</reference>
<dbReference type="SUPFAM" id="SSF55781">
    <property type="entry name" value="GAF domain-like"/>
    <property type="match status" value="1"/>
</dbReference>
<dbReference type="AlphaFoldDB" id="A0A2W4VVS9"/>
<dbReference type="GO" id="GO:0035556">
    <property type="term" value="P:intracellular signal transduction"/>
    <property type="evidence" value="ECO:0007669"/>
    <property type="project" value="InterPro"/>
</dbReference>